<feature type="region of interest" description="Disordered" evidence="5">
    <location>
        <begin position="225"/>
        <end position="277"/>
    </location>
</feature>
<evidence type="ECO:0000256" key="2">
    <source>
        <dbReference type="ARBA" id="ARBA00022679"/>
    </source>
</evidence>
<sequence length="277" mass="31321">MTTPEALPAAHGLPTRPAWPFPTLTPMKYGKILADPAWQYTMRSAKGYEKSPEKHYRTMPLPEMMQLPVSHLATDDCLLVMWSTWPHLNQAMRLMDVWGFKYKTGGAWVKRTKYGKACFGTGYIFRSSTEPFLVGTIGKPTIYVKNQRNLIETEDWIETDDYSLIESHIDYLRREHSRKPPQMHKILERMRPEHFGAELFATEVISGYDAWGDQIGKFDDPFKSLKKVRDNDDETGKAGRVDRGRRMGAGGGGSNRPGRRRAAGTDGAGQVGGLPIE</sequence>
<dbReference type="PANTHER" id="PTHR12829">
    <property type="entry name" value="N6-ADENOSINE-METHYLTRANSFERASE"/>
    <property type="match status" value="1"/>
</dbReference>
<evidence type="ECO:0000256" key="5">
    <source>
        <dbReference type="SAM" id="MobiDB-lite"/>
    </source>
</evidence>
<dbReference type="RefSeq" id="WP_203196950.1">
    <property type="nucleotide sequence ID" value="NZ_CP063364.1"/>
</dbReference>
<organism evidence="6 7">
    <name type="scientific">Xanthobacter dioxanivorans</name>
    <dbReference type="NCBI Taxonomy" id="2528964"/>
    <lineage>
        <taxon>Bacteria</taxon>
        <taxon>Pseudomonadati</taxon>
        <taxon>Pseudomonadota</taxon>
        <taxon>Alphaproteobacteria</taxon>
        <taxon>Hyphomicrobiales</taxon>
        <taxon>Xanthobacteraceae</taxon>
        <taxon>Xanthobacter</taxon>
    </lineage>
</organism>
<dbReference type="PROSITE" id="PS51143">
    <property type="entry name" value="MT_A70"/>
    <property type="match status" value="1"/>
</dbReference>
<feature type="compositionally biased region" description="Gly residues" evidence="5">
    <location>
        <begin position="266"/>
        <end position="277"/>
    </location>
</feature>
<gene>
    <name evidence="6" type="ORF">EZH22_30545</name>
</gene>
<accession>A0A974PVB4</accession>
<dbReference type="AlphaFoldDB" id="A0A974PVB4"/>
<evidence type="ECO:0000313" key="7">
    <source>
        <dbReference type="Proteomes" id="UP000596427"/>
    </source>
</evidence>
<reference evidence="6 7" key="1">
    <citation type="submission" date="2020-10" db="EMBL/GenBank/DDBJ databases">
        <title>Degradation of 1,4-Dioxane by Xanthobacter sp. YN2, via a Novel Group-2 Soluble Di-Iron Monooxygenase.</title>
        <authorList>
            <person name="Ma F."/>
            <person name="Wang Y."/>
            <person name="Yang J."/>
            <person name="Guo H."/>
            <person name="Su D."/>
            <person name="Yu L."/>
        </authorList>
    </citation>
    <scope>NUCLEOTIDE SEQUENCE [LARGE SCALE GENOMIC DNA]</scope>
    <source>
        <strain evidence="6 7">YN2</strain>
        <plasmid evidence="6 7">unnamed2</plasmid>
    </source>
</reference>
<dbReference type="PANTHER" id="PTHR12829:SF7">
    <property type="entry name" value="N6-ADENOSINE-METHYLTRANSFERASE CATALYTIC SUBUNIT"/>
    <property type="match status" value="1"/>
</dbReference>
<keyword evidence="6" id="KW-0614">Plasmid</keyword>
<keyword evidence="3" id="KW-0949">S-adenosyl-L-methionine</keyword>
<feature type="compositionally biased region" description="Basic and acidic residues" evidence="5">
    <location>
        <begin position="225"/>
        <end position="245"/>
    </location>
</feature>
<dbReference type="Proteomes" id="UP000596427">
    <property type="component" value="Plasmid unnamed2"/>
</dbReference>
<dbReference type="KEGG" id="xdi:EZH22_30545"/>
<dbReference type="SUPFAM" id="SSF53335">
    <property type="entry name" value="S-adenosyl-L-methionine-dependent methyltransferases"/>
    <property type="match status" value="1"/>
</dbReference>
<evidence type="ECO:0000256" key="3">
    <source>
        <dbReference type="ARBA" id="ARBA00022691"/>
    </source>
</evidence>
<dbReference type="REBASE" id="496429">
    <property type="entry name" value="M.XspYN2ORF30545P"/>
</dbReference>
<geneLocation type="plasmid" evidence="6 7">
    <name>unnamed2</name>
</geneLocation>
<dbReference type="EMBL" id="CP063364">
    <property type="protein sequence ID" value="QRG10069.1"/>
    <property type="molecule type" value="Genomic_DNA"/>
</dbReference>
<evidence type="ECO:0000313" key="6">
    <source>
        <dbReference type="EMBL" id="QRG10069.1"/>
    </source>
</evidence>
<evidence type="ECO:0000256" key="1">
    <source>
        <dbReference type="ARBA" id="ARBA00022603"/>
    </source>
</evidence>
<keyword evidence="1" id="KW-0489">Methyltransferase</keyword>
<keyword evidence="2" id="KW-0808">Transferase</keyword>
<proteinExistence type="inferred from homology"/>
<dbReference type="GO" id="GO:0008168">
    <property type="term" value="F:methyltransferase activity"/>
    <property type="evidence" value="ECO:0007669"/>
    <property type="project" value="UniProtKB-KW"/>
</dbReference>
<dbReference type="InterPro" id="IPR029063">
    <property type="entry name" value="SAM-dependent_MTases_sf"/>
</dbReference>
<dbReference type="GO" id="GO:0032259">
    <property type="term" value="P:methylation"/>
    <property type="evidence" value="ECO:0007669"/>
    <property type="project" value="UniProtKB-KW"/>
</dbReference>
<protein>
    <submittedName>
        <fullName evidence="6">S-adenosylmethionine-binding protein</fullName>
    </submittedName>
</protein>
<keyword evidence="7" id="KW-1185">Reference proteome</keyword>
<comment type="similarity">
    <text evidence="4">Belongs to the MT-A70-like family.</text>
</comment>
<dbReference type="InterPro" id="IPR007757">
    <property type="entry name" value="MT-A70-like"/>
</dbReference>
<dbReference type="Pfam" id="PF05063">
    <property type="entry name" value="MT-A70"/>
    <property type="match status" value="1"/>
</dbReference>
<name>A0A974PVB4_9HYPH</name>
<evidence type="ECO:0000256" key="4">
    <source>
        <dbReference type="PROSITE-ProRule" id="PRU00489"/>
    </source>
</evidence>